<dbReference type="Proteomes" id="UP001177021">
    <property type="component" value="Unassembled WGS sequence"/>
</dbReference>
<dbReference type="EMBL" id="CASHSV030000013">
    <property type="protein sequence ID" value="CAJ2636995.1"/>
    <property type="molecule type" value="Genomic_DNA"/>
</dbReference>
<proteinExistence type="predicted"/>
<keyword evidence="2" id="KW-1185">Reference proteome</keyword>
<name>A0ACB0IYN2_TRIPR</name>
<gene>
    <name evidence="1" type="ORF">MILVUS5_LOCUS7405</name>
</gene>
<evidence type="ECO:0000313" key="2">
    <source>
        <dbReference type="Proteomes" id="UP001177021"/>
    </source>
</evidence>
<comment type="caution">
    <text evidence="1">The sequence shown here is derived from an EMBL/GenBank/DDBJ whole genome shotgun (WGS) entry which is preliminary data.</text>
</comment>
<organism evidence="1 2">
    <name type="scientific">Trifolium pratense</name>
    <name type="common">Red clover</name>
    <dbReference type="NCBI Taxonomy" id="57577"/>
    <lineage>
        <taxon>Eukaryota</taxon>
        <taxon>Viridiplantae</taxon>
        <taxon>Streptophyta</taxon>
        <taxon>Embryophyta</taxon>
        <taxon>Tracheophyta</taxon>
        <taxon>Spermatophyta</taxon>
        <taxon>Magnoliopsida</taxon>
        <taxon>eudicotyledons</taxon>
        <taxon>Gunneridae</taxon>
        <taxon>Pentapetalae</taxon>
        <taxon>rosids</taxon>
        <taxon>fabids</taxon>
        <taxon>Fabales</taxon>
        <taxon>Fabaceae</taxon>
        <taxon>Papilionoideae</taxon>
        <taxon>50 kb inversion clade</taxon>
        <taxon>NPAAA clade</taxon>
        <taxon>Hologalegina</taxon>
        <taxon>IRL clade</taxon>
        <taxon>Trifolieae</taxon>
        <taxon>Trifolium</taxon>
    </lineage>
</organism>
<reference evidence="1" key="1">
    <citation type="submission" date="2023-10" db="EMBL/GenBank/DDBJ databases">
        <authorList>
            <person name="Rodriguez Cubillos JULIANA M."/>
            <person name="De Vega J."/>
        </authorList>
    </citation>
    <scope>NUCLEOTIDE SEQUENCE</scope>
</reference>
<evidence type="ECO:0000313" key="1">
    <source>
        <dbReference type="EMBL" id="CAJ2636995.1"/>
    </source>
</evidence>
<accession>A0ACB0IYN2</accession>
<sequence length="389" mass="45297">MNQEHLNYCKKEIQEYLDKGLIRPSKSPWSCSAFYVINASELERGSPRLVINYKPLNKALKWIRYPLPNKKDLINRLHNKSIYSKFDLKSGYYQIQIEEKDKYKTAFVVPFGHYEWNVMPLGLKNAPSEFQNIMNTIFNKYSDFTIVYLDDILVFSDSINQHFHHMELFYQIIKNNGLVLSERKLKIYQSKIRFLGFDIAQGMYTPISRSTICIPLFKRLRKNPPPWDDTMTQSILRLKAIVKKLPCLGIPDPTAKLLVETDASDLGFGGILKQILPGMDKEQVVRYYSGTWNPAQLKYSTIKKEILSIVLCITKFQDDLFSKPFLLKTDCKAATSVLQKDVKNLVSKHIFARWQALLSCFDFEIEHIQGIKNSLPDFLTREFLQGKHE</sequence>
<protein>
    <submittedName>
        <fullName evidence="1">Uncharacterized protein</fullName>
    </submittedName>
</protein>